<sequence>MSAMFVKVVRVPGAVSEVCLPEGATVEDALTAASITPSSSEEISVNGHPVVVGHPLNDGDRLILAKQAKSAS</sequence>
<proteinExistence type="predicted"/>
<evidence type="ECO:0000313" key="1">
    <source>
        <dbReference type="EMBL" id="NVZ07983.1"/>
    </source>
</evidence>
<dbReference type="EMBL" id="JABZEO010000001">
    <property type="protein sequence ID" value="NVZ07983.1"/>
    <property type="molecule type" value="Genomic_DNA"/>
</dbReference>
<name>A0A850RFU3_9GAMM</name>
<organism evidence="1 2">
    <name type="scientific">Allochromatium humboldtianum</name>
    <dbReference type="NCBI Taxonomy" id="504901"/>
    <lineage>
        <taxon>Bacteria</taxon>
        <taxon>Pseudomonadati</taxon>
        <taxon>Pseudomonadota</taxon>
        <taxon>Gammaproteobacteria</taxon>
        <taxon>Chromatiales</taxon>
        <taxon>Chromatiaceae</taxon>
        <taxon>Allochromatium</taxon>
    </lineage>
</organism>
<accession>A0A850RFU3</accession>
<evidence type="ECO:0000313" key="2">
    <source>
        <dbReference type="Proteomes" id="UP000592294"/>
    </source>
</evidence>
<reference evidence="1 2" key="1">
    <citation type="submission" date="2020-06" db="EMBL/GenBank/DDBJ databases">
        <title>Whole-genome sequence of Allochromatium humboldtianum DSM 21881, type strain.</title>
        <authorList>
            <person name="Kyndt J.A."/>
            <person name="Meyer T.E."/>
        </authorList>
    </citation>
    <scope>NUCLEOTIDE SEQUENCE [LARGE SCALE GENOMIC DNA]</scope>
    <source>
        <strain evidence="1 2">DSM 21881</strain>
    </source>
</reference>
<dbReference type="RefSeq" id="WP_176974777.1">
    <property type="nucleotide sequence ID" value="NZ_JABZEO010000001.1"/>
</dbReference>
<protein>
    <submittedName>
        <fullName evidence="1">Uncharacterized protein</fullName>
    </submittedName>
</protein>
<gene>
    <name evidence="1" type="ORF">HW932_01750</name>
</gene>
<comment type="caution">
    <text evidence="1">The sequence shown here is derived from an EMBL/GenBank/DDBJ whole genome shotgun (WGS) entry which is preliminary data.</text>
</comment>
<keyword evidence="2" id="KW-1185">Reference proteome</keyword>
<dbReference type="Proteomes" id="UP000592294">
    <property type="component" value="Unassembled WGS sequence"/>
</dbReference>
<dbReference type="AlphaFoldDB" id="A0A850RFU3"/>